<reference evidence="1" key="1">
    <citation type="submission" date="2020-11" db="EMBL/GenBank/DDBJ databases">
        <authorList>
            <consortium name="DOE Joint Genome Institute"/>
            <person name="Ahrendt S."/>
            <person name="Riley R."/>
            <person name="Andreopoulos W."/>
            <person name="Labutti K."/>
            <person name="Pangilinan J."/>
            <person name="Ruiz-Duenas F.J."/>
            <person name="Barrasa J.M."/>
            <person name="Sanchez-Garcia M."/>
            <person name="Camarero S."/>
            <person name="Miyauchi S."/>
            <person name="Serrano A."/>
            <person name="Linde D."/>
            <person name="Babiker R."/>
            <person name="Drula E."/>
            <person name="Ayuso-Fernandez I."/>
            <person name="Pacheco R."/>
            <person name="Padilla G."/>
            <person name="Ferreira P."/>
            <person name="Barriuso J."/>
            <person name="Kellner H."/>
            <person name="Castanera R."/>
            <person name="Alfaro M."/>
            <person name="Ramirez L."/>
            <person name="Pisabarro A.G."/>
            <person name="Kuo A."/>
            <person name="Tritt A."/>
            <person name="Lipzen A."/>
            <person name="He G."/>
            <person name="Yan M."/>
            <person name="Ng V."/>
            <person name="Cullen D."/>
            <person name="Martin F."/>
            <person name="Rosso M.-N."/>
            <person name="Henrissat B."/>
            <person name="Hibbett D."/>
            <person name="Martinez A.T."/>
            <person name="Grigoriev I.V."/>
        </authorList>
    </citation>
    <scope>NUCLEOTIDE SEQUENCE</scope>
    <source>
        <strain evidence="1">MF-IS2</strain>
    </source>
</reference>
<dbReference type="AlphaFoldDB" id="A0A9P5X295"/>
<evidence type="ECO:0000313" key="1">
    <source>
        <dbReference type="EMBL" id="KAF9442680.1"/>
    </source>
</evidence>
<sequence length="62" mass="6980">MIHAMQRTRGTVLIEVDTHQNRGFPMEQVNRCGIEVLRNNTAGGHKEDVALTLINNAQVPRK</sequence>
<dbReference type="Proteomes" id="UP000807342">
    <property type="component" value="Unassembled WGS sequence"/>
</dbReference>
<dbReference type="EMBL" id="MU151584">
    <property type="protein sequence ID" value="KAF9442680.1"/>
    <property type="molecule type" value="Genomic_DNA"/>
</dbReference>
<name>A0A9P5X295_9AGAR</name>
<accession>A0A9P5X295</accession>
<protein>
    <submittedName>
        <fullName evidence="1">Uncharacterized protein</fullName>
    </submittedName>
</protein>
<evidence type="ECO:0000313" key="2">
    <source>
        <dbReference type="Proteomes" id="UP000807342"/>
    </source>
</evidence>
<organism evidence="1 2">
    <name type="scientific">Macrolepiota fuliginosa MF-IS2</name>
    <dbReference type="NCBI Taxonomy" id="1400762"/>
    <lineage>
        <taxon>Eukaryota</taxon>
        <taxon>Fungi</taxon>
        <taxon>Dikarya</taxon>
        <taxon>Basidiomycota</taxon>
        <taxon>Agaricomycotina</taxon>
        <taxon>Agaricomycetes</taxon>
        <taxon>Agaricomycetidae</taxon>
        <taxon>Agaricales</taxon>
        <taxon>Agaricineae</taxon>
        <taxon>Agaricaceae</taxon>
        <taxon>Macrolepiota</taxon>
    </lineage>
</organism>
<gene>
    <name evidence="1" type="ORF">P691DRAFT_810244</name>
</gene>
<comment type="caution">
    <text evidence="1">The sequence shown here is derived from an EMBL/GenBank/DDBJ whole genome shotgun (WGS) entry which is preliminary data.</text>
</comment>
<proteinExistence type="predicted"/>
<keyword evidence="2" id="KW-1185">Reference proteome</keyword>